<evidence type="ECO:0000313" key="3">
    <source>
        <dbReference type="Proteomes" id="UP001257914"/>
    </source>
</evidence>
<sequence length="225" mass="25769">MFKRTIYLLLSSVLTLFSSYSYSSEVTLVRVLGQQSAEDVTQDYFYQLLGKALKAGSTDPYYTRLVDATSLTQGRSMQLLTDDIIDVYWMGTTIESENKFHAVKIPLMKGLLGYRVSIIKKQNLSYFSQLSEAELKRKVACQGEHWPDTKILQANGYKVAAAGRYDAMFAMVNKGRCQYFPRAIFEGYGELAVAQKTFNDLVMLDDVLLHYPYPIYYFVNKKILR</sequence>
<reference evidence="2 3" key="1">
    <citation type="submission" date="2023-10" db="EMBL/GenBank/DDBJ databases">
        <title>Psychrosphaera aquimaarina strain SW33 isolated from seawater.</title>
        <authorList>
            <person name="Bayburt H."/>
            <person name="Kim J.M."/>
            <person name="Choi B.J."/>
            <person name="Jeon C.O."/>
        </authorList>
    </citation>
    <scope>NUCLEOTIDE SEQUENCE [LARGE SCALE GENOMIC DNA]</scope>
    <source>
        <strain evidence="2 3">KCTC 52743</strain>
    </source>
</reference>
<comment type="caution">
    <text evidence="2">The sequence shown here is derived from an EMBL/GenBank/DDBJ whole genome shotgun (WGS) entry which is preliminary data.</text>
</comment>
<keyword evidence="1" id="KW-0732">Signal</keyword>
<proteinExistence type="predicted"/>
<organism evidence="2 3">
    <name type="scientific">Psychrosphaera aquimarina</name>
    <dbReference type="NCBI Taxonomy" id="2044854"/>
    <lineage>
        <taxon>Bacteria</taxon>
        <taxon>Pseudomonadati</taxon>
        <taxon>Pseudomonadota</taxon>
        <taxon>Gammaproteobacteria</taxon>
        <taxon>Alteromonadales</taxon>
        <taxon>Pseudoalteromonadaceae</taxon>
        <taxon>Psychrosphaera</taxon>
    </lineage>
</organism>
<feature type="signal peptide" evidence="1">
    <location>
        <begin position="1"/>
        <end position="23"/>
    </location>
</feature>
<dbReference type="Proteomes" id="UP001257914">
    <property type="component" value="Unassembled WGS sequence"/>
</dbReference>
<gene>
    <name evidence="2" type="ORF">RT723_07705</name>
</gene>
<evidence type="ECO:0000256" key="1">
    <source>
        <dbReference type="SAM" id="SignalP"/>
    </source>
</evidence>
<protein>
    <recommendedName>
        <fullName evidence="4">Solute-binding protein family 3/N-terminal domain-containing protein</fullName>
    </recommendedName>
</protein>
<evidence type="ECO:0008006" key="4">
    <source>
        <dbReference type="Google" id="ProtNLM"/>
    </source>
</evidence>
<dbReference type="SUPFAM" id="SSF53850">
    <property type="entry name" value="Periplasmic binding protein-like II"/>
    <property type="match status" value="1"/>
</dbReference>
<feature type="chain" id="PRO_5046511241" description="Solute-binding protein family 3/N-terminal domain-containing protein" evidence="1">
    <location>
        <begin position="24"/>
        <end position="225"/>
    </location>
</feature>
<evidence type="ECO:0000313" key="2">
    <source>
        <dbReference type="EMBL" id="MDU0112885.1"/>
    </source>
</evidence>
<dbReference type="RefSeq" id="WP_315946552.1">
    <property type="nucleotide sequence ID" value="NZ_JAWCUA010000007.1"/>
</dbReference>
<accession>A0ABU3QZN9</accession>
<name>A0ABU3QZN9_9GAMM</name>
<keyword evidence="3" id="KW-1185">Reference proteome</keyword>
<dbReference type="EMBL" id="JAWCUA010000007">
    <property type="protein sequence ID" value="MDU0112885.1"/>
    <property type="molecule type" value="Genomic_DNA"/>
</dbReference>